<dbReference type="GO" id="GO:0046872">
    <property type="term" value="F:metal ion binding"/>
    <property type="evidence" value="ECO:0007669"/>
    <property type="project" value="InterPro"/>
</dbReference>
<keyword evidence="8" id="KW-1185">Reference proteome</keyword>
<dbReference type="AlphaFoldDB" id="A0A8B0SCZ4"/>
<gene>
    <name evidence="7" type="ORF">J1836_014750</name>
    <name evidence="6" type="ORF">J1836_19360</name>
</gene>
<dbReference type="EMBL" id="JAFMPM010000008">
    <property type="protein sequence ID" value="MBO0615058.1"/>
    <property type="molecule type" value="Genomic_DNA"/>
</dbReference>
<dbReference type="InterPro" id="IPR011226">
    <property type="entry name" value="ATP-grasp_fam"/>
</dbReference>
<dbReference type="Gene3D" id="3.40.50.20">
    <property type="match status" value="1"/>
</dbReference>
<sequence>MRIWFNKTFSSISSVFHNLRQARIEGGVTVIYSHTNPAASAFLAAAEAFVEPAGLVGLAYVEWCLQFCQQHRVDYFWPAKESVLIVQHQADFAGLGTQLIAVASPETLALLNHKGNFYRTLPAEVAQAMACRAVTDTAGFDQAIAELSQYHAALCVKPAVSVFGLGFRILDTQRDSITHLLKGVEYEIPLVELRAGMEHTSQFPELLVMEHLSGVEWSVDCAGRNGQLLCAIQRQKHPQAGYGQTIDNNAAIQGMVERLTAHYGLNGLFNIQFKANAAGEPRLLEINPRPAGGFGMACLAGVNVAAIFLQSLSGAAVHVPPIRYGLRVSEVSTPVVLQPLS</sequence>
<evidence type="ECO:0000256" key="4">
    <source>
        <dbReference type="PROSITE-ProRule" id="PRU00409"/>
    </source>
</evidence>
<dbReference type="SUPFAM" id="SSF56059">
    <property type="entry name" value="Glutathione synthetase ATP-binding domain-like"/>
    <property type="match status" value="1"/>
</dbReference>
<evidence type="ECO:0000313" key="7">
    <source>
        <dbReference type="EMBL" id="QTX09853.1"/>
    </source>
</evidence>
<dbReference type="PIRSF" id="PIRSF029120">
    <property type="entry name" value="UCP029120"/>
    <property type="match status" value="1"/>
</dbReference>
<keyword evidence="1" id="KW-0436">Ligase</keyword>
<dbReference type="PANTHER" id="PTHR43585:SF2">
    <property type="entry name" value="ATP-GRASP ENZYME FSQD"/>
    <property type="match status" value="1"/>
</dbReference>
<protein>
    <submittedName>
        <fullName evidence="7">ATP-grasp domain-containing protein</fullName>
    </submittedName>
</protein>
<dbReference type="PROSITE" id="PS50975">
    <property type="entry name" value="ATP_GRASP"/>
    <property type="match status" value="1"/>
</dbReference>
<organism evidence="7">
    <name type="scientific">Thiothrix fructosivorans</name>
    <dbReference type="NCBI Taxonomy" id="111770"/>
    <lineage>
        <taxon>Bacteria</taxon>
        <taxon>Pseudomonadati</taxon>
        <taxon>Pseudomonadota</taxon>
        <taxon>Gammaproteobacteria</taxon>
        <taxon>Thiotrichales</taxon>
        <taxon>Thiotrichaceae</taxon>
        <taxon>Thiothrix</taxon>
    </lineage>
</organism>
<name>A0A8B0SCZ4_9GAMM</name>
<evidence type="ECO:0000256" key="1">
    <source>
        <dbReference type="ARBA" id="ARBA00022598"/>
    </source>
</evidence>
<dbReference type="InterPro" id="IPR011761">
    <property type="entry name" value="ATP-grasp"/>
</dbReference>
<dbReference type="Gene3D" id="3.30.470.20">
    <property type="entry name" value="ATP-grasp fold, B domain"/>
    <property type="match status" value="1"/>
</dbReference>
<dbReference type="Proteomes" id="UP000664466">
    <property type="component" value="Unassembled WGS sequence"/>
</dbReference>
<accession>A0A8B0SCZ4</accession>
<keyword evidence="2 4" id="KW-0547">Nucleotide-binding</keyword>
<reference evidence="6 8" key="1">
    <citation type="submission" date="2021-03" db="EMBL/GenBank/DDBJ databases">
        <title>Draft genome and methylome analysis of Thiotrix fructosivoruns ATCC 49748.</title>
        <authorList>
            <person name="Fomenkov A."/>
            <person name="Grabovich M.Y."/>
            <person name="Roberts R.J."/>
        </authorList>
    </citation>
    <scope>NUCLEOTIDE SEQUENCE [LARGE SCALE GENOMIC DNA]</scope>
    <source>
        <strain evidence="6 8">ATCC 49748</strain>
    </source>
</reference>
<keyword evidence="3 4" id="KW-0067">ATP-binding</keyword>
<dbReference type="PANTHER" id="PTHR43585">
    <property type="entry name" value="FUMIPYRROLE BIOSYNTHESIS PROTEIN C"/>
    <property type="match status" value="1"/>
</dbReference>
<dbReference type="InterPro" id="IPR052032">
    <property type="entry name" value="ATP-dep_AA_Ligase"/>
</dbReference>
<evidence type="ECO:0000256" key="3">
    <source>
        <dbReference type="ARBA" id="ARBA00022840"/>
    </source>
</evidence>
<evidence type="ECO:0000313" key="6">
    <source>
        <dbReference type="EMBL" id="MBO0615058.1"/>
    </source>
</evidence>
<reference evidence="7" key="2">
    <citation type="submission" date="2021-04" db="EMBL/GenBank/DDBJ databases">
        <title>Complete Genome and methylome analysis of Thiothrix fructosivorans ATCC 49748.</title>
        <authorList>
            <person name="Fomenkov A."/>
            <person name="Sun L."/>
            <person name="Vincze T."/>
            <person name="Grabovich M.Y."/>
            <person name="Roberts R.J."/>
        </authorList>
    </citation>
    <scope>NUCLEOTIDE SEQUENCE</scope>
    <source>
        <strain evidence="7">ATCC 49748</strain>
    </source>
</reference>
<evidence type="ECO:0000259" key="5">
    <source>
        <dbReference type="PROSITE" id="PS50975"/>
    </source>
</evidence>
<dbReference type="Pfam" id="PF15632">
    <property type="entry name" value="ATPgrasp_Ter"/>
    <property type="match status" value="1"/>
</dbReference>
<feature type="domain" description="ATP-grasp" evidence="5">
    <location>
        <begin position="252"/>
        <end position="313"/>
    </location>
</feature>
<evidence type="ECO:0000313" key="8">
    <source>
        <dbReference type="Proteomes" id="UP000664466"/>
    </source>
</evidence>
<dbReference type="GO" id="GO:0005524">
    <property type="term" value="F:ATP binding"/>
    <property type="evidence" value="ECO:0007669"/>
    <property type="project" value="UniProtKB-UniRule"/>
</dbReference>
<dbReference type="GO" id="GO:0016874">
    <property type="term" value="F:ligase activity"/>
    <property type="evidence" value="ECO:0007669"/>
    <property type="project" value="UniProtKB-KW"/>
</dbReference>
<dbReference type="EMBL" id="CP072748">
    <property type="protein sequence ID" value="QTX09853.1"/>
    <property type="molecule type" value="Genomic_DNA"/>
</dbReference>
<evidence type="ECO:0000256" key="2">
    <source>
        <dbReference type="ARBA" id="ARBA00022741"/>
    </source>
</evidence>
<proteinExistence type="predicted"/>
<dbReference type="RefSeq" id="WP_207252768.1">
    <property type="nucleotide sequence ID" value="NZ_JAFMPM010000008.1"/>
</dbReference>